<dbReference type="InterPro" id="IPR011032">
    <property type="entry name" value="GroES-like_sf"/>
</dbReference>
<name>A0A4Y8Q0E3_9BACL</name>
<dbReference type="InterPro" id="IPR036291">
    <property type="entry name" value="NAD(P)-bd_dom_sf"/>
</dbReference>
<evidence type="ECO:0000259" key="3">
    <source>
        <dbReference type="Pfam" id="PF08240"/>
    </source>
</evidence>
<dbReference type="InterPro" id="IPR013149">
    <property type="entry name" value="ADH-like_C"/>
</dbReference>
<dbReference type="PANTHER" id="PTHR43401">
    <property type="entry name" value="L-THREONINE 3-DEHYDROGENASE"/>
    <property type="match status" value="1"/>
</dbReference>
<dbReference type="RefSeq" id="WP_134754547.1">
    <property type="nucleotide sequence ID" value="NZ_MYFO02000005.1"/>
</dbReference>
<accession>A0A4Y8Q0E3</accession>
<dbReference type="SUPFAM" id="SSF50129">
    <property type="entry name" value="GroES-like"/>
    <property type="match status" value="1"/>
</dbReference>
<dbReference type="InterPro" id="IPR013154">
    <property type="entry name" value="ADH-like_N"/>
</dbReference>
<dbReference type="InterPro" id="IPR050129">
    <property type="entry name" value="Zn_alcohol_dh"/>
</dbReference>
<dbReference type="SUPFAM" id="SSF51735">
    <property type="entry name" value="NAD(P)-binding Rossmann-fold domains"/>
    <property type="match status" value="1"/>
</dbReference>
<feature type="domain" description="Alcohol dehydrogenase-like N-terminal" evidence="3">
    <location>
        <begin position="22"/>
        <end position="140"/>
    </location>
</feature>
<evidence type="ECO:0000259" key="2">
    <source>
        <dbReference type="Pfam" id="PF00107"/>
    </source>
</evidence>
<dbReference type="Gene3D" id="3.40.50.720">
    <property type="entry name" value="NAD(P)-binding Rossmann-like Domain"/>
    <property type="match status" value="1"/>
</dbReference>
<protein>
    <recommendedName>
        <fullName evidence="6">Alcohol dehydrogenase</fullName>
    </recommendedName>
</protein>
<dbReference type="GO" id="GO:0016491">
    <property type="term" value="F:oxidoreductase activity"/>
    <property type="evidence" value="ECO:0007669"/>
    <property type="project" value="UniProtKB-KW"/>
</dbReference>
<gene>
    <name evidence="4" type="ORF">B5M42_15880</name>
</gene>
<dbReference type="PANTHER" id="PTHR43401:SF2">
    <property type="entry name" value="L-THREONINE 3-DEHYDROGENASE"/>
    <property type="match status" value="1"/>
</dbReference>
<keyword evidence="1" id="KW-0560">Oxidoreductase</keyword>
<dbReference type="Proteomes" id="UP000298246">
    <property type="component" value="Unassembled WGS sequence"/>
</dbReference>
<reference evidence="4 5" key="1">
    <citation type="submission" date="2017-03" db="EMBL/GenBank/DDBJ databases">
        <title>Isolation of Levoglucosan Utilizing Bacteria.</title>
        <authorList>
            <person name="Arya A.S."/>
        </authorList>
    </citation>
    <scope>NUCLEOTIDE SEQUENCE [LARGE SCALE GENOMIC DNA]</scope>
    <source>
        <strain evidence="4 5">MEC069</strain>
    </source>
</reference>
<keyword evidence="5" id="KW-1185">Reference proteome</keyword>
<organism evidence="4 5">
    <name type="scientific">Paenibacillus athensensis</name>
    <dbReference type="NCBI Taxonomy" id="1967502"/>
    <lineage>
        <taxon>Bacteria</taxon>
        <taxon>Bacillati</taxon>
        <taxon>Bacillota</taxon>
        <taxon>Bacilli</taxon>
        <taxon>Bacillales</taxon>
        <taxon>Paenibacillaceae</taxon>
        <taxon>Paenibacillus</taxon>
    </lineage>
</organism>
<evidence type="ECO:0008006" key="6">
    <source>
        <dbReference type="Google" id="ProtNLM"/>
    </source>
</evidence>
<comment type="caution">
    <text evidence="4">The sequence shown here is derived from an EMBL/GenBank/DDBJ whole genome shotgun (WGS) entry which is preliminary data.</text>
</comment>
<dbReference type="EMBL" id="MYFO01000021">
    <property type="protein sequence ID" value="TFE86093.1"/>
    <property type="molecule type" value="Genomic_DNA"/>
</dbReference>
<proteinExistence type="predicted"/>
<sequence>MTTALIMTGTGTVVASEIESRGENVLEILQTGICGTDRHLYQGKLGESEPFVLGHEVVGIIRKLDNPKTLLGDRVEVGDRVILAPGINCGLCNNCILKKAFCENRFVYGFTPFSDSKHPELNGGFAQFLDLKPGSKVFKVKEAIEDDRAIFTEIIACAVGAVEKITEVKQLSQIGKCLILGAGAAGYSNFVTAEHYGLHASLADINPEALRLAEKTGVSREKLINLAETQDLSEQFDAVIDCTGHGEAFAKAIQAAAKGGVVIEFGAFAPTQPVKAFDFWEICRKELTVRGLSETLDRNFPMALRIVEATPYRLEQLLTKSFSLADSQAIEQFLASAEAGKGKIVPLSTT</sequence>
<feature type="domain" description="Alcohol dehydrogenase-like C-terminal" evidence="2">
    <location>
        <begin position="193"/>
        <end position="307"/>
    </location>
</feature>
<dbReference type="AlphaFoldDB" id="A0A4Y8Q0E3"/>
<dbReference type="OrthoDB" id="9777057at2"/>
<evidence type="ECO:0000256" key="1">
    <source>
        <dbReference type="ARBA" id="ARBA00023002"/>
    </source>
</evidence>
<dbReference type="Pfam" id="PF00107">
    <property type="entry name" value="ADH_zinc_N"/>
    <property type="match status" value="1"/>
</dbReference>
<evidence type="ECO:0000313" key="5">
    <source>
        <dbReference type="Proteomes" id="UP000298246"/>
    </source>
</evidence>
<dbReference type="Pfam" id="PF08240">
    <property type="entry name" value="ADH_N"/>
    <property type="match status" value="1"/>
</dbReference>
<dbReference type="Gene3D" id="3.90.180.10">
    <property type="entry name" value="Medium-chain alcohol dehydrogenases, catalytic domain"/>
    <property type="match status" value="1"/>
</dbReference>
<evidence type="ECO:0000313" key="4">
    <source>
        <dbReference type="EMBL" id="TFE86093.1"/>
    </source>
</evidence>